<dbReference type="GO" id="GO:0003676">
    <property type="term" value="F:nucleic acid binding"/>
    <property type="evidence" value="ECO:0007669"/>
    <property type="project" value="InterPro"/>
</dbReference>
<dbReference type="GO" id="GO:0005524">
    <property type="term" value="F:ATP binding"/>
    <property type="evidence" value="ECO:0007669"/>
    <property type="project" value="UniProtKB-KW"/>
</dbReference>
<sequence>MIDTGEVLKRLGVEFYSFAEGGVEPETANITFGEILGGLPGTPRLSYLASKRLYRHQYEAFVELCNGKNVVLRSGTGSGKTEAWWLYVAKEKKKALAIYPTLALSYDQLSRLEEYSAGVGMRVFPVDSTTRLRKTGKSFGQLKNEVAGSDIVVTNPAFLLMDVKRIAVKPSTSLLLGFLSKMDLLVVDEIDFYSPRELSLLLSLIRILSEIRGGLQTAVLTATLSNPEDMCAVLKEYTGRECSIIDGKPFKRPDRVFIVLGKNLREEWLKLRVYRDVVERLSSGKEIARALDDFDEFKKNYFKVLEVLQSLGLEVYPARLDPVDVLREYVNDEYATLVFTRSINKAEETYRKLTSSLPENKRSLVAPHHHLVSKERRQEIEKLMREGHVKVVISPRTLTQGIDIGVVARVVHIGLPDDVREFHQRNGRKGRRATIPYTETVIFPGSRWDRELLTRGVEVLRKWIESPVEITLLNRDNKYGLLFYALYKVKSGGRLSRDEAEFLEKLGLFKQGSLTRRGENAWYYINFYEYAPPFGVKRVFVGEEGETYLEDISFSDLVEKFQVGSIDYSVDGIVTAIQRGGETGRSVRRIVVQPLNEHVLLKNDSLAYVLEEYRKVKAKWGERASVFQDYLRGRLLTEVVSNVIPPTSGFGMYHKYPYKTVWIVEREHGRPVETEVGSIVVKDRRVIEVPALTAGKYQDYTYGKFVELDHSEDMRRIRLGLAFLMVFLREAYRLPLFTFSYSLSTLGGRKSLVLWEEECAGLLEKLAWERIYQELEAYTPSEVAEVLLLTRDEEAHIEWISLGARWSLAKDLARRVIEYILTSDKLVLTFKNRKFYVPKPGRHLKLASLDVLLVPLDDKGDIIYGYIALFDGEEVVIEKVVREFYRVGSTGEVHRRLEKLLNAGFKVLVFGLERIREEMHSLNLTYQAALLSGLIHMRLVEDVKSKATEALGLEVAGLENVLSSLPESERQFIGVTEAVSLSDVERELINIQKKLGERLYRDHDKASSFLDSVARKYVEATSRLIYLLGLVSGSGLP</sequence>
<reference evidence="5 6" key="1">
    <citation type="submission" date="2020-10" db="EMBL/GenBank/DDBJ databases">
        <title>Thermofilum lucidum 3507LT sp. nov. a novel member of Thermofilaceae family isolated from Chile hot spring, and proposal of description order Thermofilales.</title>
        <authorList>
            <person name="Zayulina K.S."/>
            <person name="Elcheninov A.G."/>
            <person name="Toshchakov S.V."/>
            <person name="Kublanov I.V."/>
        </authorList>
    </citation>
    <scope>NUCLEOTIDE SEQUENCE [LARGE SCALE GENOMIC DNA]</scope>
    <source>
        <strain evidence="5 6">3507LT</strain>
    </source>
</reference>
<dbReference type="GO" id="GO:0006289">
    <property type="term" value="P:nucleotide-excision repair"/>
    <property type="evidence" value="ECO:0007669"/>
    <property type="project" value="TreeGrafter"/>
</dbReference>
<dbReference type="InterPro" id="IPR027417">
    <property type="entry name" value="P-loop_NTPase"/>
</dbReference>
<dbReference type="SUPFAM" id="SSF52540">
    <property type="entry name" value="P-loop containing nucleoside triphosphate hydrolases"/>
    <property type="match status" value="1"/>
</dbReference>
<name>A0A7L9FET4_9CREN</name>
<evidence type="ECO:0000259" key="3">
    <source>
        <dbReference type="PROSITE" id="PS51192"/>
    </source>
</evidence>
<dbReference type="InterPro" id="IPR014001">
    <property type="entry name" value="Helicase_ATP-bd"/>
</dbReference>
<evidence type="ECO:0000256" key="1">
    <source>
        <dbReference type="ARBA" id="ARBA00022741"/>
    </source>
</evidence>
<proteinExistence type="predicted"/>
<dbReference type="PANTHER" id="PTHR47957:SF3">
    <property type="entry name" value="ATP-DEPENDENT HELICASE HRQ1"/>
    <property type="match status" value="1"/>
</dbReference>
<dbReference type="InterPro" id="IPR001650">
    <property type="entry name" value="Helicase_C-like"/>
</dbReference>
<keyword evidence="6" id="KW-1185">Reference proteome</keyword>
<accession>A0A7L9FET4</accession>
<dbReference type="Pfam" id="PF00270">
    <property type="entry name" value="DEAD"/>
    <property type="match status" value="1"/>
</dbReference>
<keyword evidence="1" id="KW-0547">Nucleotide-binding</keyword>
<dbReference type="InterPro" id="IPR011545">
    <property type="entry name" value="DEAD/DEAH_box_helicase_dom"/>
</dbReference>
<feature type="domain" description="Helicase ATP-binding" evidence="3">
    <location>
        <begin position="61"/>
        <end position="242"/>
    </location>
</feature>
<dbReference type="GeneID" id="59149423"/>
<organism evidence="5 6">
    <name type="scientific">Infirmifilum lucidum</name>
    <dbReference type="NCBI Taxonomy" id="2776706"/>
    <lineage>
        <taxon>Archaea</taxon>
        <taxon>Thermoproteota</taxon>
        <taxon>Thermoprotei</taxon>
        <taxon>Thermofilales</taxon>
        <taxon>Thermofilaceae</taxon>
        <taxon>Infirmifilum</taxon>
    </lineage>
</organism>
<keyword evidence="5" id="KW-0378">Hydrolase</keyword>
<keyword evidence="5" id="KW-0347">Helicase</keyword>
<dbReference type="Proteomes" id="UP000594121">
    <property type="component" value="Chromosome"/>
</dbReference>
<dbReference type="RefSeq" id="WP_192818282.1">
    <property type="nucleotide sequence ID" value="NZ_CP062310.1"/>
</dbReference>
<feature type="domain" description="Helicase C-terminal" evidence="4">
    <location>
        <begin position="322"/>
        <end position="476"/>
    </location>
</feature>
<dbReference type="EMBL" id="CP062310">
    <property type="protein sequence ID" value="QOJ78310.1"/>
    <property type="molecule type" value="Genomic_DNA"/>
</dbReference>
<dbReference type="GO" id="GO:0036297">
    <property type="term" value="P:interstrand cross-link repair"/>
    <property type="evidence" value="ECO:0007669"/>
    <property type="project" value="TreeGrafter"/>
</dbReference>
<dbReference type="PROSITE" id="PS51194">
    <property type="entry name" value="HELICASE_CTER"/>
    <property type="match status" value="1"/>
</dbReference>
<evidence type="ECO:0000259" key="4">
    <source>
        <dbReference type="PROSITE" id="PS51194"/>
    </source>
</evidence>
<evidence type="ECO:0000256" key="2">
    <source>
        <dbReference type="ARBA" id="ARBA00022840"/>
    </source>
</evidence>
<dbReference type="SMART" id="SM00490">
    <property type="entry name" value="HELICc"/>
    <property type="match status" value="1"/>
</dbReference>
<dbReference type="AlphaFoldDB" id="A0A7L9FET4"/>
<evidence type="ECO:0000313" key="6">
    <source>
        <dbReference type="Proteomes" id="UP000594121"/>
    </source>
</evidence>
<dbReference type="PANTHER" id="PTHR47957">
    <property type="entry name" value="ATP-DEPENDENT HELICASE HRQ1"/>
    <property type="match status" value="1"/>
</dbReference>
<evidence type="ECO:0000313" key="5">
    <source>
        <dbReference type="EMBL" id="QOJ78310.1"/>
    </source>
</evidence>
<gene>
    <name evidence="5" type="ORF">IG193_05965</name>
</gene>
<dbReference type="KEGG" id="thel:IG193_05965"/>
<keyword evidence="2" id="KW-0067">ATP-binding</keyword>
<dbReference type="Gene3D" id="3.40.50.300">
    <property type="entry name" value="P-loop containing nucleotide triphosphate hydrolases"/>
    <property type="match status" value="2"/>
</dbReference>
<dbReference type="SMART" id="SM00487">
    <property type="entry name" value="DEXDc"/>
    <property type="match status" value="1"/>
</dbReference>
<dbReference type="PROSITE" id="PS51192">
    <property type="entry name" value="HELICASE_ATP_BIND_1"/>
    <property type="match status" value="1"/>
</dbReference>
<dbReference type="GO" id="GO:0043138">
    <property type="term" value="F:3'-5' DNA helicase activity"/>
    <property type="evidence" value="ECO:0007669"/>
    <property type="project" value="TreeGrafter"/>
</dbReference>
<dbReference type="InParanoid" id="A0A7L9FET4"/>
<dbReference type="Pfam" id="PF00271">
    <property type="entry name" value="Helicase_C"/>
    <property type="match status" value="1"/>
</dbReference>
<protein>
    <submittedName>
        <fullName evidence="5">DEAD/DEAH box helicase</fullName>
    </submittedName>
</protein>